<evidence type="ECO:0000259" key="11">
    <source>
        <dbReference type="Pfam" id="PF00593"/>
    </source>
</evidence>
<evidence type="ECO:0000256" key="2">
    <source>
        <dbReference type="ARBA" id="ARBA00022448"/>
    </source>
</evidence>
<dbReference type="Gene3D" id="2.60.40.1120">
    <property type="entry name" value="Carboxypeptidase-like, regulatory domain"/>
    <property type="match status" value="1"/>
</dbReference>
<proteinExistence type="inferred from homology"/>
<keyword evidence="6 8" id="KW-0472">Membrane</keyword>
<dbReference type="AlphaFoldDB" id="A0A4Y1X1W4"/>
<evidence type="ECO:0000259" key="12">
    <source>
        <dbReference type="Pfam" id="PF07715"/>
    </source>
</evidence>
<dbReference type="InterPro" id="IPR023996">
    <property type="entry name" value="TonB-dep_OMP_SusC/RagA"/>
</dbReference>
<dbReference type="Gene3D" id="2.170.130.10">
    <property type="entry name" value="TonB-dependent receptor, plug domain"/>
    <property type="match status" value="1"/>
</dbReference>
<evidence type="ECO:0000256" key="4">
    <source>
        <dbReference type="ARBA" id="ARBA00022692"/>
    </source>
</evidence>
<dbReference type="PROSITE" id="PS52016">
    <property type="entry name" value="TONB_DEPENDENT_REC_3"/>
    <property type="match status" value="1"/>
</dbReference>
<sequence length="1047" mass="115281">MSLLFGLLMLPVRAQERVTVSGRLTDTGQNPLIGASVIEAGTTNGVTTAADGSYRISVGRDATLEFSYIGYKPQRIEVMNRTEINVTLEEETTMIGEVVAIGYGSQRKEDLSMAVTTVKVDDAARSRASDLGTLLQGRMPGVTVMQSGDPMQKASFSIRGRGSKGNDQGTDRGNDGPSSGDGVLVVVDGVPNAPYMVEDIETITVLKDAASAAIYGASVGSSGVVLITTRQAEAGKTRVNVNVSLGFERTMNLPTMLNAQQFCDVWAKAVANSDNGSLPNLANPEVYAGANVTRTDWLDEIFQTGFTQHYGVSVSGGTEKLQSILSVTYDDKEGTLLNTWSQSLGAKLHTTFKPVKWLKLSERVSFEYSNGQGNVSTSHTGPILGAMWFPASASVYDRDAEGNLVYGDNGKPKYGGIASSADMEAGVTGPNIVNPVAQLETMRRRYPRTKVFSTTSLEIKPITELTIKSEFTADLDTREEDEFSPAIDVPGGSTTGTRDQYYFNNFHTLWETTATYAQVFGKHHISAMAGFTTDYQKNHYREFRTKGYIDATDHNMVWDSADEWASNPTEKLRDYAMVSVLGRIGYSFDDRYFLVGSIRRDASSKLPSAKNYDWFPSVSGSWKISSEKFFRNSPLAKVFDLVKLRAGWGKVGNVTLYSLPNPTEIPLLTYPNGSLIGGNTVYGTYLETIANTDATWETTVQTSAGLDLQMFENKLEISADYYYKETRDLIDYIPTPPQIGVENPPLGNMGKVINRGWEFSASYRNSAADGKFNYSVWGTFSTNKGWVDDYGAQELVQHENPNINSTPILYSAAGYPWYSYYLYRTDGIFRSQEEIDRYVSKNAETGEVTQVQPDAKVGDLKFVDTNGDGVITDDDRVLTGCYTPKQTYSFGGSFDWKGFDFSFMFQGVAGNYIYNGTKQMAMNGRADMGNLISDVYDTWDFNPSGSKYPRLGLVDDNNGNYVKFSDVFLEKGDYLRLKNITLGYTLPKHVTRHIGLEKGSLRVYMSIDNVATITGYSGIDPEVGNYGIDSGVYPVSRFFNFGVNVNF</sequence>
<dbReference type="Gene3D" id="2.40.170.20">
    <property type="entry name" value="TonB-dependent receptor, beta-barrel domain"/>
    <property type="match status" value="1"/>
</dbReference>
<keyword evidence="3 8" id="KW-1134">Transmembrane beta strand</keyword>
<dbReference type="SUPFAM" id="SSF49464">
    <property type="entry name" value="Carboxypeptidase regulatory domain-like"/>
    <property type="match status" value="1"/>
</dbReference>
<dbReference type="Pfam" id="PF00593">
    <property type="entry name" value="TonB_dep_Rec_b-barrel"/>
    <property type="match status" value="1"/>
</dbReference>
<comment type="similarity">
    <text evidence="8 9">Belongs to the TonB-dependent receptor family.</text>
</comment>
<evidence type="ECO:0000256" key="5">
    <source>
        <dbReference type="ARBA" id="ARBA00023077"/>
    </source>
</evidence>
<dbReference type="EMBL" id="AP019736">
    <property type="protein sequence ID" value="BBL07015.1"/>
    <property type="molecule type" value="Genomic_DNA"/>
</dbReference>
<dbReference type="InterPro" id="IPR039426">
    <property type="entry name" value="TonB-dep_rcpt-like"/>
</dbReference>
<dbReference type="InterPro" id="IPR037066">
    <property type="entry name" value="Plug_dom_sf"/>
</dbReference>
<evidence type="ECO:0000256" key="9">
    <source>
        <dbReference type="RuleBase" id="RU003357"/>
    </source>
</evidence>
<feature type="region of interest" description="Disordered" evidence="10">
    <location>
        <begin position="142"/>
        <end position="181"/>
    </location>
</feature>
<keyword evidence="5 9" id="KW-0798">TonB box</keyword>
<dbReference type="Pfam" id="PF07715">
    <property type="entry name" value="Plug"/>
    <property type="match status" value="1"/>
</dbReference>
<dbReference type="InterPro" id="IPR008969">
    <property type="entry name" value="CarboxyPept-like_regulatory"/>
</dbReference>
<accession>A0A4Y1X1W4</accession>
<dbReference type="Proteomes" id="UP000319374">
    <property type="component" value="Chromosome"/>
</dbReference>
<dbReference type="SUPFAM" id="SSF56935">
    <property type="entry name" value="Porins"/>
    <property type="match status" value="1"/>
</dbReference>
<keyword evidence="14" id="KW-1185">Reference proteome</keyword>
<evidence type="ECO:0000313" key="13">
    <source>
        <dbReference type="EMBL" id="BBL07015.1"/>
    </source>
</evidence>
<evidence type="ECO:0000256" key="8">
    <source>
        <dbReference type="PROSITE-ProRule" id="PRU01360"/>
    </source>
</evidence>
<dbReference type="NCBIfam" id="TIGR04056">
    <property type="entry name" value="OMP_RagA_SusC"/>
    <property type="match status" value="1"/>
</dbReference>
<keyword evidence="4 8" id="KW-0812">Transmembrane</keyword>
<dbReference type="InterPro" id="IPR036942">
    <property type="entry name" value="Beta-barrel_TonB_sf"/>
</dbReference>
<keyword evidence="2 8" id="KW-0813">Transport</keyword>
<dbReference type="KEGG" id="ada:A5CPEGH6_16530"/>
<dbReference type="RefSeq" id="WP_232522857.1">
    <property type="nucleotide sequence ID" value="NZ_AP019736.1"/>
</dbReference>
<comment type="subcellular location">
    <subcellularLocation>
        <location evidence="1 8">Cell outer membrane</location>
        <topology evidence="1 8">Multi-pass membrane protein</topology>
    </subcellularLocation>
</comment>
<evidence type="ECO:0000256" key="3">
    <source>
        <dbReference type="ARBA" id="ARBA00022452"/>
    </source>
</evidence>
<feature type="domain" description="TonB-dependent receptor plug" evidence="12">
    <location>
        <begin position="108"/>
        <end position="218"/>
    </location>
</feature>
<keyword evidence="7 8" id="KW-0998">Cell outer membrane</keyword>
<name>A0A4Y1X1W4_9BACT</name>
<feature type="domain" description="TonB-dependent receptor-like beta-barrel" evidence="11">
    <location>
        <begin position="422"/>
        <end position="1009"/>
    </location>
</feature>
<evidence type="ECO:0000256" key="7">
    <source>
        <dbReference type="ARBA" id="ARBA00023237"/>
    </source>
</evidence>
<evidence type="ECO:0000256" key="1">
    <source>
        <dbReference type="ARBA" id="ARBA00004571"/>
    </source>
</evidence>
<protein>
    <submittedName>
        <fullName evidence="13">SusC/RagA family TonB-linked outer membrane protein</fullName>
    </submittedName>
</protein>
<gene>
    <name evidence="13" type="ORF">A5CPEGH6_16530</name>
</gene>
<evidence type="ECO:0000256" key="6">
    <source>
        <dbReference type="ARBA" id="ARBA00023136"/>
    </source>
</evidence>
<dbReference type="GeneID" id="98673640"/>
<reference evidence="14" key="1">
    <citation type="submission" date="2019-06" db="EMBL/GenBank/DDBJ databases">
        <title>Alistipes onderdonkii subsp. vulgaris subsp. nov., Alistipes dispar sp. nov. and Alistipes communis sp. nov., isolated from human faeces, and creation of Alistipes onderdonkii subsp. onderdonkii subsp. nov.</title>
        <authorList>
            <person name="Sakamoto M."/>
            <person name="Ikeyama N."/>
            <person name="Ogata Y."/>
            <person name="Suda W."/>
            <person name="Iino T."/>
            <person name="Hattori M."/>
            <person name="Ohkuma M."/>
        </authorList>
    </citation>
    <scope>NUCLEOTIDE SEQUENCE [LARGE SCALE GENOMIC DNA]</scope>
    <source>
        <strain evidence="14">5CPEGH6</strain>
    </source>
</reference>
<dbReference type="InterPro" id="IPR012910">
    <property type="entry name" value="Plug_dom"/>
</dbReference>
<dbReference type="GO" id="GO:0009279">
    <property type="term" value="C:cell outer membrane"/>
    <property type="evidence" value="ECO:0007669"/>
    <property type="project" value="UniProtKB-SubCell"/>
</dbReference>
<dbReference type="Pfam" id="PF13715">
    <property type="entry name" value="CarbopepD_reg_2"/>
    <property type="match status" value="1"/>
</dbReference>
<dbReference type="InterPro" id="IPR000531">
    <property type="entry name" value="Beta-barrel_TonB"/>
</dbReference>
<evidence type="ECO:0000313" key="14">
    <source>
        <dbReference type="Proteomes" id="UP000319374"/>
    </source>
</evidence>
<organism evidence="13 14">
    <name type="scientific">Alistipes dispar</name>
    <dbReference type="NCBI Taxonomy" id="2585119"/>
    <lineage>
        <taxon>Bacteria</taxon>
        <taxon>Pseudomonadati</taxon>
        <taxon>Bacteroidota</taxon>
        <taxon>Bacteroidia</taxon>
        <taxon>Bacteroidales</taxon>
        <taxon>Rikenellaceae</taxon>
        <taxon>Alistipes</taxon>
    </lineage>
</organism>
<evidence type="ECO:0000256" key="10">
    <source>
        <dbReference type="SAM" id="MobiDB-lite"/>
    </source>
</evidence>